<dbReference type="PANTHER" id="PTHR35936">
    <property type="entry name" value="MEMBRANE-BOUND LYTIC MUREIN TRANSGLYCOSYLASE F"/>
    <property type="match status" value="1"/>
</dbReference>
<dbReference type="AlphaFoldDB" id="A0A1H7CR52"/>
<feature type="signal peptide" evidence="2">
    <location>
        <begin position="1"/>
        <end position="19"/>
    </location>
</feature>
<evidence type="ECO:0000313" key="5">
    <source>
        <dbReference type="Proteomes" id="UP000199662"/>
    </source>
</evidence>
<dbReference type="Pfam" id="PF00497">
    <property type="entry name" value="SBP_bac_3"/>
    <property type="match status" value="1"/>
</dbReference>
<reference evidence="4 5" key="1">
    <citation type="submission" date="2016-10" db="EMBL/GenBank/DDBJ databases">
        <authorList>
            <person name="de Groot N.N."/>
        </authorList>
    </citation>
    <scope>NUCLEOTIDE SEQUENCE [LARGE SCALE GENOMIC DNA]</scope>
    <source>
        <strain evidence="4 5">DSM 2179</strain>
    </source>
</reference>
<dbReference type="SUPFAM" id="SSF53850">
    <property type="entry name" value="Periplasmic binding protein-like II"/>
    <property type="match status" value="1"/>
</dbReference>
<protein>
    <submittedName>
        <fullName evidence="4">Polar amino acid transport system substrate-binding protein</fullName>
    </submittedName>
</protein>
<organism evidence="4 5">
    <name type="scientific">Propionispira arboris</name>
    <dbReference type="NCBI Taxonomy" id="84035"/>
    <lineage>
        <taxon>Bacteria</taxon>
        <taxon>Bacillati</taxon>
        <taxon>Bacillota</taxon>
        <taxon>Negativicutes</taxon>
        <taxon>Selenomonadales</taxon>
        <taxon>Selenomonadaceae</taxon>
        <taxon>Propionispira</taxon>
    </lineage>
</organism>
<evidence type="ECO:0000259" key="3">
    <source>
        <dbReference type="SMART" id="SM00062"/>
    </source>
</evidence>
<evidence type="ECO:0000313" key="4">
    <source>
        <dbReference type="EMBL" id="SEJ92223.1"/>
    </source>
</evidence>
<keyword evidence="5" id="KW-1185">Reference proteome</keyword>
<gene>
    <name evidence="4" type="ORF">SAMN05660742_12447</name>
</gene>
<dbReference type="STRING" id="84035.SAMN05660742_12447"/>
<dbReference type="Proteomes" id="UP000199662">
    <property type="component" value="Unassembled WGS sequence"/>
</dbReference>
<feature type="domain" description="Solute-binding protein family 3/N-terminal" evidence="3">
    <location>
        <begin position="57"/>
        <end position="283"/>
    </location>
</feature>
<feature type="chain" id="PRO_5038719352" evidence="2">
    <location>
        <begin position="20"/>
        <end position="298"/>
    </location>
</feature>
<dbReference type="EMBL" id="FNZK01000024">
    <property type="protein sequence ID" value="SEJ92223.1"/>
    <property type="molecule type" value="Genomic_DNA"/>
</dbReference>
<sequence length="298" mass="32382">MNNLCKKFTFLTVCMFVFAMLVSGCGSSDEAAKSSAPAAKADSGTSKTLTALREKGVLVVGSSNDAPFAYMDASTNQFSGVDAVIIKEVAKRLGIEKVEMKQIPFENLLLELNNKTIDMVTDAMYIKKERLDKALFTDVWYKEGEAVVVKKDSTIQTKDDLKDKVLGGQKGTAFLEVAQKWLDAGKAKDLKIFNSQAELMMAVNTGKIDACVTDGIVASYTLKQNSSLDLRVLSPYDAEAAGKIGAALRFEDKDFLAEVNKTLNDMKADGTLTKILEGFGLNKDYVVSVDEGKTTNTK</sequence>
<proteinExistence type="predicted"/>
<name>A0A1H7CR52_9FIRM</name>
<accession>A0A1H7CR52</accession>
<dbReference type="SMART" id="SM00062">
    <property type="entry name" value="PBPb"/>
    <property type="match status" value="1"/>
</dbReference>
<dbReference type="CDD" id="cd13530">
    <property type="entry name" value="PBP2_peptides_like"/>
    <property type="match status" value="1"/>
</dbReference>
<keyword evidence="1 2" id="KW-0732">Signal</keyword>
<evidence type="ECO:0000256" key="1">
    <source>
        <dbReference type="ARBA" id="ARBA00022729"/>
    </source>
</evidence>
<dbReference type="PANTHER" id="PTHR35936:SF19">
    <property type="entry name" value="AMINO-ACID-BINDING PROTEIN YXEM-RELATED"/>
    <property type="match status" value="1"/>
</dbReference>
<dbReference type="PROSITE" id="PS51257">
    <property type="entry name" value="PROKAR_LIPOPROTEIN"/>
    <property type="match status" value="1"/>
</dbReference>
<dbReference type="RefSeq" id="WP_091835177.1">
    <property type="nucleotide sequence ID" value="NZ_FNZK01000024.1"/>
</dbReference>
<evidence type="ECO:0000256" key="2">
    <source>
        <dbReference type="SAM" id="SignalP"/>
    </source>
</evidence>
<dbReference type="Gene3D" id="3.40.190.10">
    <property type="entry name" value="Periplasmic binding protein-like II"/>
    <property type="match status" value="2"/>
</dbReference>
<dbReference type="InterPro" id="IPR001638">
    <property type="entry name" value="Solute-binding_3/MltF_N"/>
</dbReference>